<evidence type="ECO:0000256" key="10">
    <source>
        <dbReference type="ARBA" id="ARBA00022989"/>
    </source>
</evidence>
<dbReference type="PROSITE" id="PS50005">
    <property type="entry name" value="TPR"/>
    <property type="match status" value="1"/>
</dbReference>
<keyword evidence="4" id="KW-1003">Cell membrane</keyword>
<keyword evidence="7" id="KW-0493">Microtubule</keyword>
<keyword evidence="11" id="KW-0175">Coiled coil</keyword>
<dbReference type="Proteomes" id="UP000479190">
    <property type="component" value="Unassembled WGS sequence"/>
</dbReference>
<feature type="region of interest" description="Disordered" evidence="17">
    <location>
        <begin position="768"/>
        <end position="789"/>
    </location>
</feature>
<feature type="region of interest" description="Disordered" evidence="17">
    <location>
        <begin position="946"/>
        <end position="1041"/>
    </location>
</feature>
<dbReference type="GO" id="GO:0005871">
    <property type="term" value="C:kinesin complex"/>
    <property type="evidence" value="ECO:0007669"/>
    <property type="project" value="InterPro"/>
</dbReference>
<evidence type="ECO:0000313" key="20">
    <source>
        <dbReference type="Proteomes" id="UP000479190"/>
    </source>
</evidence>
<feature type="transmembrane region" description="Helical" evidence="18">
    <location>
        <begin position="128"/>
        <end position="146"/>
    </location>
</feature>
<keyword evidence="10 18" id="KW-1133">Transmembrane helix</keyword>
<feature type="compositionally biased region" description="Basic and acidic residues" evidence="17">
    <location>
        <begin position="1003"/>
        <end position="1013"/>
    </location>
</feature>
<dbReference type="SUPFAM" id="SSF48403">
    <property type="entry name" value="Ankyrin repeat"/>
    <property type="match status" value="1"/>
</dbReference>
<dbReference type="PANTHER" id="PTHR45783">
    <property type="entry name" value="KINESIN LIGHT CHAIN"/>
    <property type="match status" value="1"/>
</dbReference>
<evidence type="ECO:0000256" key="11">
    <source>
        <dbReference type="ARBA" id="ARBA00023054"/>
    </source>
</evidence>
<dbReference type="InterPro" id="IPR019734">
    <property type="entry name" value="TPR_rpt"/>
</dbReference>
<dbReference type="SMART" id="SM00028">
    <property type="entry name" value="TPR"/>
    <property type="match status" value="4"/>
</dbReference>
<feature type="transmembrane region" description="Helical" evidence="18">
    <location>
        <begin position="71"/>
        <end position="88"/>
    </location>
</feature>
<organism evidence="19 20">
    <name type="scientific">Trichogramma brassicae</name>
    <dbReference type="NCBI Taxonomy" id="86971"/>
    <lineage>
        <taxon>Eukaryota</taxon>
        <taxon>Metazoa</taxon>
        <taxon>Ecdysozoa</taxon>
        <taxon>Arthropoda</taxon>
        <taxon>Hexapoda</taxon>
        <taxon>Insecta</taxon>
        <taxon>Pterygota</taxon>
        <taxon>Neoptera</taxon>
        <taxon>Endopterygota</taxon>
        <taxon>Hymenoptera</taxon>
        <taxon>Apocrita</taxon>
        <taxon>Proctotrupomorpha</taxon>
        <taxon>Chalcidoidea</taxon>
        <taxon>Trichogrammatidae</taxon>
        <taxon>Trichogramma</taxon>
    </lineage>
</organism>
<feature type="compositionally biased region" description="Basic and acidic residues" evidence="17">
    <location>
        <begin position="952"/>
        <end position="962"/>
    </location>
</feature>
<dbReference type="Pfam" id="PF08395">
    <property type="entry name" value="7tm_7"/>
    <property type="match status" value="1"/>
</dbReference>
<dbReference type="EMBL" id="CADCXV010000905">
    <property type="protein sequence ID" value="CAB0038331.1"/>
    <property type="molecule type" value="Genomic_DNA"/>
</dbReference>
<dbReference type="GO" id="GO:0005874">
    <property type="term" value="C:microtubule"/>
    <property type="evidence" value="ECO:0007669"/>
    <property type="project" value="UniProtKB-KW"/>
</dbReference>
<evidence type="ECO:0000256" key="15">
    <source>
        <dbReference type="PROSITE-ProRule" id="PRU00023"/>
    </source>
</evidence>
<protein>
    <recommendedName>
        <fullName evidence="21">Kinesin light chain</fullName>
    </recommendedName>
</protein>
<evidence type="ECO:0000256" key="5">
    <source>
        <dbReference type="ARBA" id="ARBA00022490"/>
    </source>
</evidence>
<dbReference type="InterPro" id="IPR002151">
    <property type="entry name" value="Kinesin_light"/>
</dbReference>
<dbReference type="InterPro" id="IPR015792">
    <property type="entry name" value="Kinesin_light_repeat"/>
</dbReference>
<dbReference type="Pfam" id="PF13374">
    <property type="entry name" value="TPR_10"/>
    <property type="match status" value="2"/>
</dbReference>
<proteinExistence type="inferred from homology"/>
<feature type="repeat" description="ANK" evidence="15">
    <location>
        <begin position="650"/>
        <end position="678"/>
    </location>
</feature>
<evidence type="ECO:0000256" key="16">
    <source>
        <dbReference type="PROSITE-ProRule" id="PRU00339"/>
    </source>
</evidence>
<evidence type="ECO:0000256" key="3">
    <source>
        <dbReference type="ARBA" id="ARBA00009622"/>
    </source>
</evidence>
<evidence type="ECO:0000256" key="1">
    <source>
        <dbReference type="ARBA" id="ARBA00004245"/>
    </source>
</evidence>
<dbReference type="OrthoDB" id="5394847at2759"/>
<feature type="transmembrane region" description="Helical" evidence="18">
    <location>
        <begin position="33"/>
        <end position="51"/>
    </location>
</feature>
<keyword evidence="6 18" id="KW-0812">Transmembrane</keyword>
<dbReference type="InterPro" id="IPR011990">
    <property type="entry name" value="TPR-like_helical_dom_sf"/>
</dbReference>
<accession>A0A6H5IR83</accession>
<dbReference type="InterPro" id="IPR036770">
    <property type="entry name" value="Ankyrin_rpt-contain_sf"/>
</dbReference>
<evidence type="ECO:0000256" key="6">
    <source>
        <dbReference type="ARBA" id="ARBA00022692"/>
    </source>
</evidence>
<evidence type="ECO:0008006" key="21">
    <source>
        <dbReference type="Google" id="ProtNLM"/>
    </source>
</evidence>
<dbReference type="GO" id="GO:0005737">
    <property type="term" value="C:cytoplasm"/>
    <property type="evidence" value="ECO:0007669"/>
    <property type="project" value="TreeGrafter"/>
</dbReference>
<keyword evidence="8" id="KW-0677">Repeat</keyword>
<keyword evidence="9 16" id="KW-0802">TPR repeat</keyword>
<dbReference type="SMART" id="SM00248">
    <property type="entry name" value="ANK"/>
    <property type="match status" value="5"/>
</dbReference>
<keyword evidence="12 18" id="KW-0472">Membrane</keyword>
<evidence type="ECO:0000256" key="7">
    <source>
        <dbReference type="ARBA" id="ARBA00022701"/>
    </source>
</evidence>
<keyword evidence="13" id="KW-0505">Motor protein</keyword>
<keyword evidence="15" id="KW-0040">ANK repeat</keyword>
<evidence type="ECO:0000256" key="4">
    <source>
        <dbReference type="ARBA" id="ARBA00022475"/>
    </source>
</evidence>
<dbReference type="PROSITE" id="PS01160">
    <property type="entry name" value="KINESIN_LIGHT"/>
    <property type="match status" value="1"/>
</dbReference>
<evidence type="ECO:0000256" key="9">
    <source>
        <dbReference type="ARBA" id="ARBA00022803"/>
    </source>
</evidence>
<dbReference type="PANTHER" id="PTHR45783:SF3">
    <property type="entry name" value="KINESIN LIGHT CHAIN"/>
    <property type="match status" value="1"/>
</dbReference>
<dbReference type="Pfam" id="PF13424">
    <property type="entry name" value="TPR_12"/>
    <property type="match status" value="1"/>
</dbReference>
<keyword evidence="5" id="KW-0963">Cytoplasm</keyword>
<dbReference type="GO" id="GO:0005886">
    <property type="term" value="C:plasma membrane"/>
    <property type="evidence" value="ECO:0007669"/>
    <property type="project" value="UniProtKB-SubCell"/>
</dbReference>
<keyword evidence="14" id="KW-0206">Cytoskeleton</keyword>
<keyword evidence="20" id="KW-1185">Reference proteome</keyword>
<sequence>MHYFFKIFGLSTMSVEKLSKFNRYRFKTSRKDFAYNATLILGLLLFGLYYTRVIWLYDYEGRSMFEKICEVFYMVFAFSVCITLYVLYCTRQRKIVRLADRFYALGQSLSGNSDELLRAIVKRTRMTFGTYLVLYTIFMISVQPMIDPNGRLDHAVAVGLTQDFILLTVILQYCLVLICLIEMFTTINCHLEDRKLDNHLFGDYTAVPRNEIKSFIVMKGIIEAIQALAIKLDHCIEFSTPYRGEQQVVISVNCIPASDAVKKAYDDGQFTRGTHQLKEALETKNDEKLSCVNACAMKHMGTPTRWIHTESTRENLNNVNFIHGGILAAVRAYPLRAVCHIRGRVCALRVHCRKLPGFAGVRREGNWQGELPNLREIFCKEEIECLLCESIDFMREGREDEGKSIITFVVLTGYKDEPEVDKDGKPLLHRTTAVLHLIRNGYPKSWDIVVKELFKIYNRFDANYTDEWGWTHFHVACISGIYEVVEQFLELGQDPHCPTSVQYICPPIHYALYNQHAEVYNLLLRRGGDPALVHDWVCTPLHIISQDSLFNYEMTERFFETTDDAQLASMINAQNKMGDTPLFYALFNRNKAFIELLLRRGADPNLANFDEETPLHYCILTVGDDDVAMTLLEISDEVHRPVQVNAKTKEGRTPLLFAVARLQVHVVEMLLARGADLSGFVFPSELVFVREMKRQHRGDKNFKLKLASGALAIVESLERRGYKLPRSDAMTIMKSFAECGLFDESADLEKSWNDDEVLARTAKEIMMRPEQSCHNDDNDNDTDNKEVELSQQSLPSRLTVIRFSLKTDDTFEKLGQLTSKLKRSLRCDQTVDSGPREGTGLSRSLWLFLIKTSNLFLFAMIVSTSIVYVWSSYRSVPSTRPCLRTQRPTNRLVVKSDILRARKSSPRAPTARKIQRRKSSFLRDIYFLYVIRKIPRGHEFVFIQHTQKDRKHRENDGHDSRRNCGRCPHGRPGPRGSPSRTLGPVERPTVSGSASRARQSWPHFEEYRDDRAGSGRGAGDARSGKSLTNGRSREAKAQDAGSKVVFGKLLAERRIGWHATKTPSQRTNGKYKEAEPLCKRALEIREKVLGRDHPDVAKQLNNLALLCQNQGKYEEVERYYQRALEIYEAKLGPDDPNVAKTKNNLASCYLKQGKYKDAEVLYKQVLTRAHEREFGAIDGDNKPIWQVAEEREENKHKNKENAPYGEYGGWHKAAKVDSPTFNTTLKNLGALYRRQGKYEAAETLEDCAIRSRRELVQQVSDKPNVKVQNVCSM</sequence>
<evidence type="ECO:0000256" key="14">
    <source>
        <dbReference type="ARBA" id="ARBA00023212"/>
    </source>
</evidence>
<dbReference type="PROSITE" id="PS50297">
    <property type="entry name" value="ANK_REP_REGION"/>
    <property type="match status" value="2"/>
</dbReference>
<comment type="similarity">
    <text evidence="3">Belongs to the kinesin light chain family.</text>
</comment>
<dbReference type="PROSITE" id="PS50088">
    <property type="entry name" value="ANK_REPEAT"/>
    <property type="match status" value="2"/>
</dbReference>
<dbReference type="InterPro" id="IPR002110">
    <property type="entry name" value="Ankyrin_rpt"/>
</dbReference>
<dbReference type="SUPFAM" id="SSF48452">
    <property type="entry name" value="TPR-like"/>
    <property type="match status" value="1"/>
</dbReference>
<dbReference type="GO" id="GO:0050909">
    <property type="term" value="P:sensory perception of taste"/>
    <property type="evidence" value="ECO:0007669"/>
    <property type="project" value="InterPro"/>
</dbReference>
<dbReference type="Gene3D" id="1.25.40.10">
    <property type="entry name" value="Tetratricopeptide repeat domain"/>
    <property type="match status" value="1"/>
</dbReference>
<evidence type="ECO:0000256" key="2">
    <source>
        <dbReference type="ARBA" id="ARBA00004651"/>
    </source>
</evidence>
<dbReference type="GO" id="GO:0007018">
    <property type="term" value="P:microtubule-based movement"/>
    <property type="evidence" value="ECO:0007669"/>
    <property type="project" value="TreeGrafter"/>
</dbReference>
<dbReference type="GO" id="GO:0019894">
    <property type="term" value="F:kinesin binding"/>
    <property type="evidence" value="ECO:0007669"/>
    <property type="project" value="TreeGrafter"/>
</dbReference>
<dbReference type="PRINTS" id="PR00381">
    <property type="entry name" value="KINESINLIGHT"/>
</dbReference>
<evidence type="ECO:0000313" key="19">
    <source>
        <dbReference type="EMBL" id="CAB0038331.1"/>
    </source>
</evidence>
<dbReference type="Pfam" id="PF12796">
    <property type="entry name" value="Ank_2"/>
    <property type="match status" value="1"/>
</dbReference>
<feature type="repeat" description="TPR" evidence="16">
    <location>
        <begin position="1097"/>
        <end position="1130"/>
    </location>
</feature>
<dbReference type="InterPro" id="IPR013604">
    <property type="entry name" value="7TM_chemorcpt"/>
</dbReference>
<name>A0A6H5IR83_9HYME</name>
<feature type="repeat" description="ANK" evidence="15">
    <location>
        <begin position="577"/>
        <end position="609"/>
    </location>
</feature>
<comment type="subcellular location">
    <subcellularLocation>
        <location evidence="2">Cell membrane</location>
        <topology evidence="2">Multi-pass membrane protein</topology>
    </subcellularLocation>
    <subcellularLocation>
        <location evidence="1">Cytoplasm</location>
        <location evidence="1">Cytoskeleton</location>
    </subcellularLocation>
</comment>
<reference evidence="19 20" key="1">
    <citation type="submission" date="2020-02" db="EMBL/GenBank/DDBJ databases">
        <authorList>
            <person name="Ferguson B K."/>
        </authorList>
    </citation>
    <scope>NUCLEOTIDE SEQUENCE [LARGE SCALE GENOMIC DNA]</scope>
</reference>
<feature type="compositionally biased region" description="Basic and acidic residues" evidence="17">
    <location>
        <begin position="768"/>
        <end position="788"/>
    </location>
</feature>
<evidence type="ECO:0000256" key="13">
    <source>
        <dbReference type="ARBA" id="ARBA00023175"/>
    </source>
</evidence>
<evidence type="ECO:0000256" key="8">
    <source>
        <dbReference type="ARBA" id="ARBA00022737"/>
    </source>
</evidence>
<gene>
    <name evidence="19" type="ORF">TBRA_LOCUS10117</name>
</gene>
<dbReference type="AlphaFoldDB" id="A0A6H5IR83"/>
<dbReference type="Pfam" id="PF00023">
    <property type="entry name" value="Ank"/>
    <property type="match status" value="1"/>
</dbReference>
<dbReference type="Gene3D" id="1.25.40.20">
    <property type="entry name" value="Ankyrin repeat-containing domain"/>
    <property type="match status" value="2"/>
</dbReference>
<evidence type="ECO:0000256" key="17">
    <source>
        <dbReference type="SAM" id="MobiDB-lite"/>
    </source>
</evidence>
<feature type="compositionally biased region" description="Low complexity" evidence="17">
    <location>
        <begin position="974"/>
        <end position="984"/>
    </location>
</feature>
<evidence type="ECO:0000256" key="18">
    <source>
        <dbReference type="SAM" id="Phobius"/>
    </source>
</evidence>
<evidence type="ECO:0000256" key="12">
    <source>
        <dbReference type="ARBA" id="ARBA00023136"/>
    </source>
</evidence>